<dbReference type="Proteomes" id="UP000836387">
    <property type="component" value="Unassembled WGS sequence"/>
</dbReference>
<protein>
    <submittedName>
        <fullName evidence="1">Uncharacterized protein</fullName>
    </submittedName>
</protein>
<proteinExistence type="predicted"/>
<comment type="caution">
    <text evidence="1">The sequence shown here is derived from an EMBL/GenBank/DDBJ whole genome shotgun (WGS) entry which is preliminary data.</text>
</comment>
<reference evidence="1" key="1">
    <citation type="submission" date="2020-04" db="EMBL/GenBank/DDBJ databases">
        <authorList>
            <person name="Broberg M."/>
        </authorList>
    </citation>
    <scope>NUCLEOTIDE SEQUENCE</scope>
</reference>
<organism evidence="1 2">
    <name type="scientific">Clonostachys rosea f. rosea IK726</name>
    <dbReference type="NCBI Taxonomy" id="1349383"/>
    <lineage>
        <taxon>Eukaryota</taxon>
        <taxon>Fungi</taxon>
        <taxon>Dikarya</taxon>
        <taxon>Ascomycota</taxon>
        <taxon>Pezizomycotina</taxon>
        <taxon>Sordariomycetes</taxon>
        <taxon>Hypocreomycetidae</taxon>
        <taxon>Hypocreales</taxon>
        <taxon>Bionectriaceae</taxon>
        <taxon>Clonostachys</taxon>
    </lineage>
</organism>
<accession>A0ACA9UPD1</accession>
<keyword evidence="2" id="KW-1185">Reference proteome</keyword>
<gene>
    <name evidence="1" type="ORF">CRV2_00011925</name>
</gene>
<evidence type="ECO:0000313" key="2">
    <source>
        <dbReference type="Proteomes" id="UP000836387"/>
    </source>
</evidence>
<reference evidence="1" key="2">
    <citation type="submission" date="2021-10" db="EMBL/GenBank/DDBJ databases">
        <authorList>
            <person name="Piombo E."/>
        </authorList>
    </citation>
    <scope>NUCLEOTIDE SEQUENCE</scope>
</reference>
<evidence type="ECO:0000313" key="1">
    <source>
        <dbReference type="EMBL" id="CAG9955306.1"/>
    </source>
</evidence>
<dbReference type="EMBL" id="CADEHS020000578">
    <property type="protein sequence ID" value="CAG9955306.1"/>
    <property type="molecule type" value="Genomic_DNA"/>
</dbReference>
<name>A0ACA9UPD1_BIOOC</name>
<sequence>MPHDQARQVGTDISPEMDRLALQAGDDDVIIGPVQECLPRMSEKFDHIMYHQAINFLNTYEVSLVLVDISCSHKTQKSLTIGADEMPDEQNESIKMLPPPMNSLLEINHLQEVEKFGVPKGWERHSRERYFGWKSPSIGVDNEPITGTWQRWQTLKNKGIAVATATQ</sequence>